<gene>
    <name evidence="2" type="ORF">scyTo_0008387</name>
</gene>
<dbReference type="Proteomes" id="UP000288216">
    <property type="component" value="Unassembled WGS sequence"/>
</dbReference>
<organism evidence="2 3">
    <name type="scientific">Scyliorhinus torazame</name>
    <name type="common">Cloudy catshark</name>
    <name type="synonym">Catulus torazame</name>
    <dbReference type="NCBI Taxonomy" id="75743"/>
    <lineage>
        <taxon>Eukaryota</taxon>
        <taxon>Metazoa</taxon>
        <taxon>Chordata</taxon>
        <taxon>Craniata</taxon>
        <taxon>Vertebrata</taxon>
        <taxon>Chondrichthyes</taxon>
        <taxon>Elasmobranchii</taxon>
        <taxon>Galeomorphii</taxon>
        <taxon>Galeoidea</taxon>
        <taxon>Carcharhiniformes</taxon>
        <taxon>Scyliorhinidae</taxon>
        <taxon>Scyliorhinus</taxon>
    </lineage>
</organism>
<proteinExistence type="predicted"/>
<dbReference type="PANTHER" id="PTHR14465">
    <property type="entry name" value="IQ DOMAIN-CONTAINING PROTEIN H"/>
    <property type="match status" value="1"/>
</dbReference>
<evidence type="ECO:0000313" key="2">
    <source>
        <dbReference type="EMBL" id="GCB69451.1"/>
    </source>
</evidence>
<dbReference type="PANTHER" id="PTHR14465:SF0">
    <property type="entry name" value="IQ DOMAIN-CONTAINING PROTEIN H"/>
    <property type="match status" value="1"/>
</dbReference>
<dbReference type="CDD" id="cd23767">
    <property type="entry name" value="IQCD"/>
    <property type="match status" value="1"/>
</dbReference>
<accession>A0A401P8G3</accession>
<dbReference type="AlphaFoldDB" id="A0A401P8G3"/>
<reference evidence="2 3" key="1">
    <citation type="journal article" date="2018" name="Nat. Ecol. Evol.">
        <title>Shark genomes provide insights into elasmobranch evolution and the origin of vertebrates.</title>
        <authorList>
            <person name="Hara Y"/>
            <person name="Yamaguchi K"/>
            <person name="Onimaru K"/>
            <person name="Kadota M"/>
            <person name="Koyanagi M"/>
            <person name="Keeley SD"/>
            <person name="Tatsumi K"/>
            <person name="Tanaka K"/>
            <person name="Motone F"/>
            <person name="Kageyama Y"/>
            <person name="Nozu R"/>
            <person name="Adachi N"/>
            <person name="Nishimura O"/>
            <person name="Nakagawa R"/>
            <person name="Tanegashima C"/>
            <person name="Kiyatake I"/>
            <person name="Matsumoto R"/>
            <person name="Murakumo K"/>
            <person name="Nishida K"/>
            <person name="Terakita A"/>
            <person name="Kuratani S"/>
            <person name="Sato K"/>
            <person name="Hyodo S Kuraku.S."/>
        </authorList>
    </citation>
    <scope>NUCLEOTIDE SEQUENCE [LARGE SCALE GENOMIC DNA]</scope>
</reference>
<dbReference type="PROSITE" id="PS50096">
    <property type="entry name" value="IQ"/>
    <property type="match status" value="1"/>
</dbReference>
<sequence>MGCFIINGALYYVLLFNNCITGQIPMTLHMGSDGNCVQVQEDLQELKEKISHITIHGEATAVDIQTLETAIRRTEMGLKNHAAEYLNVINKQVLTLPAVEYRNMPADHISAAPLPVSKIMKRPVAYPPLSKKHHGIQLWNAPQHASPGTQHKHAMDMRILHDPTNAKNRAFLHENYGIQLPVIKNEIPEAPLQKLIKGSTVGTLAILPASHREDPTLLPPFVSEKDAKKGILSLIERGLIPPASDLTVDPPFVQHRAAKIHDIEDKYKKPAAEVFGTYPKNAYCIIVSESYTDEPKHVDKKPSTRLPLKMGIVTPTPSFMSKSSAKDISAVQHLLGKEVVPFEFQQPQQFQVLPVNRHLEYSQAYYLTIFNGKIDYTAADVLAFKQHYQLHWGHILSFLEYFEKKLTEYDVPIAVVEGQKLPAFSVVFELNSRPKWEDLLPVLKNKDFVAELVKRPGQQYKGPGGVEIAATRIQAMWRQYQSRTAYLLVCRQKWAAGVISISWLMRAQRVRMKKTLKQSRRRHLENFHSRAKHLAANWNRIKASRRTIIHIPSLGYAQSLRSSVPDIDTQQNLQMGRLCDIRDDHISVIYICPLWIGEDVTQYYMKLLGLQEAVKTGIPEKVVDMGDRLKVMTPETVSHFPNHHLCLATHLKYSPKTIKRIKNLIEGKAAYIVGGLLHKDDLAVADMLNVPILGPEPEVAHLYSTKSGGKRIFASACVPMPPGEYDIYSLQQEPAELELSNELPGILAEHAQPANKKIFPTWEKFLQLFLCQGGVVEAYPPSDSVTNLTVDMLIEPTGEVSMISCGDQLHSKSLLECWGSTVPQSSVDPGNLHSVCVKIAEACKSRGVMGFFSIDLVTFIHPHTMEQQVRWTQIEVHISD</sequence>
<evidence type="ECO:0000259" key="1">
    <source>
        <dbReference type="Pfam" id="PF24923"/>
    </source>
</evidence>
<dbReference type="InterPro" id="IPR056855">
    <property type="entry name" value="ATP-grasp_IQCH"/>
</dbReference>
<dbReference type="Pfam" id="PF24923">
    <property type="entry name" value="ATP-grasp_IQCH"/>
    <property type="match status" value="1"/>
</dbReference>
<dbReference type="OMA" id="HIYQANI"/>
<dbReference type="STRING" id="75743.A0A401P8G3"/>
<feature type="domain" description="IQCH-like ATP-grasp" evidence="1">
    <location>
        <begin position="732"/>
        <end position="880"/>
    </location>
</feature>
<dbReference type="OrthoDB" id="2117703at2759"/>
<dbReference type="InterPro" id="IPR038752">
    <property type="entry name" value="IQCH"/>
</dbReference>
<name>A0A401P8G3_SCYTO</name>
<evidence type="ECO:0000313" key="3">
    <source>
        <dbReference type="Proteomes" id="UP000288216"/>
    </source>
</evidence>
<dbReference type="EMBL" id="BFAA01003199">
    <property type="protein sequence ID" value="GCB69451.1"/>
    <property type="molecule type" value="Genomic_DNA"/>
</dbReference>
<protein>
    <recommendedName>
        <fullName evidence="1">IQCH-like ATP-grasp domain-containing protein</fullName>
    </recommendedName>
</protein>
<comment type="caution">
    <text evidence="2">The sequence shown here is derived from an EMBL/GenBank/DDBJ whole genome shotgun (WGS) entry which is preliminary data.</text>
</comment>
<keyword evidence="3" id="KW-1185">Reference proteome</keyword>